<feature type="compositionally biased region" description="Polar residues" evidence="1">
    <location>
        <begin position="1"/>
        <end position="13"/>
    </location>
</feature>
<dbReference type="EC" id="2.3.1.-" evidence="3"/>
<dbReference type="GO" id="GO:0019152">
    <property type="term" value="F:acetoin dehydrogenase (NAD+) activity"/>
    <property type="evidence" value="ECO:0007669"/>
    <property type="project" value="InterPro"/>
</dbReference>
<dbReference type="Gene3D" id="3.40.630.30">
    <property type="match status" value="1"/>
</dbReference>
<feature type="domain" description="N-acetyltransferase" evidence="2">
    <location>
        <begin position="34"/>
        <end position="203"/>
    </location>
</feature>
<dbReference type="InterPro" id="IPR000182">
    <property type="entry name" value="GNAT_dom"/>
</dbReference>
<dbReference type="EMBL" id="JARPTC010000013">
    <property type="protein sequence ID" value="MDO7787436.1"/>
    <property type="molecule type" value="Genomic_DNA"/>
</dbReference>
<dbReference type="SUPFAM" id="SSF55729">
    <property type="entry name" value="Acyl-CoA N-acyltransferases (Nat)"/>
    <property type="match status" value="1"/>
</dbReference>
<dbReference type="RefSeq" id="WP_304542579.1">
    <property type="nucleotide sequence ID" value="NZ_JARPTC010000013.1"/>
</dbReference>
<dbReference type="AlphaFoldDB" id="A0AAW7ZDP3"/>
<gene>
    <name evidence="3" type="ORF">P6N53_09410</name>
</gene>
<dbReference type="InterPro" id="IPR016181">
    <property type="entry name" value="Acyl_CoA_acyltransferase"/>
</dbReference>
<organism evidence="3 4">
    <name type="scientific">Desulforamulus aquiferis</name>
    <dbReference type="NCBI Taxonomy" id="1397668"/>
    <lineage>
        <taxon>Bacteria</taxon>
        <taxon>Bacillati</taxon>
        <taxon>Bacillota</taxon>
        <taxon>Clostridia</taxon>
        <taxon>Eubacteriales</taxon>
        <taxon>Peptococcaceae</taxon>
        <taxon>Desulforamulus</taxon>
    </lineage>
</organism>
<evidence type="ECO:0000313" key="4">
    <source>
        <dbReference type="Proteomes" id="UP001172911"/>
    </source>
</evidence>
<dbReference type="PROSITE" id="PS51186">
    <property type="entry name" value="GNAT"/>
    <property type="match status" value="1"/>
</dbReference>
<feature type="region of interest" description="Disordered" evidence="1">
    <location>
        <begin position="1"/>
        <end position="22"/>
    </location>
</feature>
<dbReference type="Proteomes" id="UP001172911">
    <property type="component" value="Unassembled WGS sequence"/>
</dbReference>
<dbReference type="GO" id="GO:0016747">
    <property type="term" value="F:acyltransferase activity, transferring groups other than amino-acyl groups"/>
    <property type="evidence" value="ECO:0007669"/>
    <property type="project" value="InterPro"/>
</dbReference>
<keyword evidence="3" id="KW-0012">Acyltransferase</keyword>
<sequence length="220" mass="25385">MSIALNSETNSQKGFPPIRPENGVLTTSRGLLHLEGPCTADYISRLTMDEGLRSFRPPARQQEALMLISNLPEGKVFIARFQDSIIGYVTFHYPDDYSRWSKHPYVLELGAVEVSPEWRKDKVAHFLLTEAFMHDFVENHIIITIEFCWHWDLKNSGLGMIEYQRMLTRLFSSVGLKKRATDDPDITEHPANVMMVRFGKNIPKEAILKFEELTFLNRGR</sequence>
<reference evidence="3" key="1">
    <citation type="journal article" date="2023" name="J. Hazard. Mater.">
        <title>Anaerobic biodegradation of pyrene and benzo[a]pyrene by a new sulfate-reducing Desulforamulus aquiferis strain DSA.</title>
        <authorList>
            <person name="Zhang Z."/>
            <person name="Sun J."/>
            <person name="Gong X."/>
            <person name="Wang C."/>
            <person name="Wang H."/>
        </authorList>
    </citation>
    <scope>NUCLEOTIDE SEQUENCE</scope>
    <source>
        <strain evidence="3">DSA</strain>
    </source>
</reference>
<dbReference type="PIRSF" id="PIRSF021278">
    <property type="entry name" value="AcuA"/>
    <property type="match status" value="1"/>
</dbReference>
<dbReference type="CDD" id="cd04301">
    <property type="entry name" value="NAT_SF"/>
    <property type="match status" value="1"/>
</dbReference>
<dbReference type="InterPro" id="IPR024699">
    <property type="entry name" value="AcuA"/>
</dbReference>
<evidence type="ECO:0000313" key="3">
    <source>
        <dbReference type="EMBL" id="MDO7787436.1"/>
    </source>
</evidence>
<name>A0AAW7ZDP3_9FIRM</name>
<comment type="caution">
    <text evidence="3">The sequence shown here is derived from an EMBL/GenBank/DDBJ whole genome shotgun (WGS) entry which is preliminary data.</text>
</comment>
<proteinExistence type="predicted"/>
<evidence type="ECO:0000259" key="2">
    <source>
        <dbReference type="PROSITE" id="PS51186"/>
    </source>
</evidence>
<evidence type="ECO:0000256" key="1">
    <source>
        <dbReference type="SAM" id="MobiDB-lite"/>
    </source>
</evidence>
<accession>A0AAW7ZDP3</accession>
<protein>
    <submittedName>
        <fullName evidence="3">GNAT family N-acetyltransferase</fullName>
        <ecNumber evidence="3">2.3.1.-</ecNumber>
    </submittedName>
</protein>
<dbReference type="Pfam" id="PF00583">
    <property type="entry name" value="Acetyltransf_1"/>
    <property type="match status" value="1"/>
</dbReference>
<dbReference type="GO" id="GO:0045150">
    <property type="term" value="P:acetoin catabolic process"/>
    <property type="evidence" value="ECO:0007669"/>
    <property type="project" value="InterPro"/>
</dbReference>
<keyword evidence="4" id="KW-1185">Reference proteome</keyword>
<keyword evidence="3" id="KW-0808">Transferase</keyword>
<reference evidence="3" key="2">
    <citation type="submission" date="2023-03" db="EMBL/GenBank/DDBJ databases">
        <authorList>
            <person name="Zhang Z."/>
        </authorList>
    </citation>
    <scope>NUCLEOTIDE SEQUENCE</scope>
    <source>
        <strain evidence="3">DSA</strain>
    </source>
</reference>